<evidence type="ECO:0000313" key="1">
    <source>
        <dbReference type="EMBL" id="RNA19914.1"/>
    </source>
</evidence>
<gene>
    <name evidence="1" type="ORF">BpHYR1_009297</name>
</gene>
<reference evidence="1 2" key="1">
    <citation type="journal article" date="2018" name="Sci. Rep.">
        <title>Genomic signatures of local adaptation to the degree of environmental predictability in rotifers.</title>
        <authorList>
            <person name="Franch-Gras L."/>
            <person name="Hahn C."/>
            <person name="Garcia-Roger E.M."/>
            <person name="Carmona M.J."/>
            <person name="Serra M."/>
            <person name="Gomez A."/>
        </authorList>
    </citation>
    <scope>NUCLEOTIDE SEQUENCE [LARGE SCALE GENOMIC DNA]</scope>
    <source>
        <strain evidence="1">HYR1</strain>
    </source>
</reference>
<dbReference type="AlphaFoldDB" id="A0A3M7R925"/>
<name>A0A3M7R925_BRAPC</name>
<accession>A0A3M7R925</accession>
<dbReference type="EMBL" id="REGN01003950">
    <property type="protein sequence ID" value="RNA19914.1"/>
    <property type="molecule type" value="Genomic_DNA"/>
</dbReference>
<dbReference type="Proteomes" id="UP000276133">
    <property type="component" value="Unassembled WGS sequence"/>
</dbReference>
<keyword evidence="2" id="KW-1185">Reference proteome</keyword>
<organism evidence="1 2">
    <name type="scientific">Brachionus plicatilis</name>
    <name type="common">Marine rotifer</name>
    <name type="synonym">Brachionus muelleri</name>
    <dbReference type="NCBI Taxonomy" id="10195"/>
    <lineage>
        <taxon>Eukaryota</taxon>
        <taxon>Metazoa</taxon>
        <taxon>Spiralia</taxon>
        <taxon>Gnathifera</taxon>
        <taxon>Rotifera</taxon>
        <taxon>Eurotatoria</taxon>
        <taxon>Monogononta</taxon>
        <taxon>Pseudotrocha</taxon>
        <taxon>Ploima</taxon>
        <taxon>Brachionidae</taxon>
        <taxon>Brachionus</taxon>
    </lineage>
</organism>
<protein>
    <submittedName>
        <fullName evidence="1">Uncharacterized protein</fullName>
    </submittedName>
</protein>
<comment type="caution">
    <text evidence="1">The sequence shown here is derived from an EMBL/GenBank/DDBJ whole genome shotgun (WGS) entry which is preliminary data.</text>
</comment>
<feature type="non-terminal residue" evidence="1">
    <location>
        <position position="1"/>
    </location>
</feature>
<proteinExistence type="predicted"/>
<sequence>NINLSLFPVKLQNLYTLGLSYAIDFPYTLLLRKTVFTKNKFFQIYGVNVIYAFYGVNAHENNHVFFDVLFNFFCFSSKLLNEIKSSNRASLEQT</sequence>
<evidence type="ECO:0000313" key="2">
    <source>
        <dbReference type="Proteomes" id="UP000276133"/>
    </source>
</evidence>